<proteinExistence type="predicted"/>
<reference evidence="2 3" key="1">
    <citation type="submission" date="2024-06" db="EMBL/GenBank/DDBJ databases">
        <authorList>
            <person name="Lee S.D."/>
        </authorList>
    </citation>
    <scope>NUCLEOTIDE SEQUENCE [LARGE SCALE GENOMIC DNA]</scope>
    <source>
        <strain evidence="2 3">N1-10</strain>
    </source>
</reference>
<accession>A0ABV6XX10</accession>
<dbReference type="EMBL" id="JBEUKS010000014">
    <property type="protein sequence ID" value="MFC1442816.1"/>
    <property type="molecule type" value="Genomic_DNA"/>
</dbReference>
<dbReference type="Pfam" id="PF08722">
    <property type="entry name" value="Tn7_TnsA-like_N"/>
    <property type="match status" value="1"/>
</dbReference>
<feature type="domain" description="TnsA endonuclease N-terminal" evidence="1">
    <location>
        <begin position="61"/>
        <end position="133"/>
    </location>
</feature>
<evidence type="ECO:0000259" key="1">
    <source>
        <dbReference type="Pfam" id="PF08722"/>
    </source>
</evidence>
<sequence length="225" mass="25432">METTLDRVVASDVVPGLPVREFRVYKGRRHYSGWYWSATMGRLLVYESRLELARILLADFDHTVVGIAPQPFQLTGRDGSRTQRHVPDVLLVHTDGAVTVVDVKAASRMGDEKVVAQFAWTRELCRERGWRFEAWSGESGPRLENIRFLAGYRRPKMVDLALIPRLLEAAHDQSTLGGLEQSMAEPVMAVRPVVLHMLWSGLLEADLNAWLGVDTRIWLPAWGMA</sequence>
<organism evidence="2 3">
    <name type="scientific">Streptacidiphilus jeojiensis</name>
    <dbReference type="NCBI Taxonomy" id="3229225"/>
    <lineage>
        <taxon>Bacteria</taxon>
        <taxon>Bacillati</taxon>
        <taxon>Actinomycetota</taxon>
        <taxon>Actinomycetes</taxon>
        <taxon>Kitasatosporales</taxon>
        <taxon>Streptomycetaceae</taxon>
        <taxon>Streptacidiphilus</taxon>
    </lineage>
</organism>
<keyword evidence="3" id="KW-1185">Reference proteome</keyword>
<name>A0ABV6XX10_9ACTN</name>
<comment type="caution">
    <text evidence="2">The sequence shown here is derived from an EMBL/GenBank/DDBJ whole genome shotgun (WGS) entry which is preliminary data.</text>
</comment>
<evidence type="ECO:0000313" key="2">
    <source>
        <dbReference type="EMBL" id="MFC1442816.1"/>
    </source>
</evidence>
<dbReference type="RefSeq" id="WP_380567914.1">
    <property type="nucleotide sequence ID" value="NZ_JBEUKS010000014.1"/>
</dbReference>
<gene>
    <name evidence="2" type="ORF">ABUW04_31660</name>
</gene>
<evidence type="ECO:0000313" key="3">
    <source>
        <dbReference type="Proteomes" id="UP001592581"/>
    </source>
</evidence>
<protein>
    <submittedName>
        <fullName evidence="2">TnsA-like heteromeric transposase endonuclease subunit</fullName>
    </submittedName>
</protein>
<dbReference type="InterPro" id="IPR048000">
    <property type="entry name" value="TnsA-like"/>
</dbReference>
<dbReference type="Proteomes" id="UP001592581">
    <property type="component" value="Unassembled WGS sequence"/>
</dbReference>
<dbReference type="NCBIfam" id="NF033179">
    <property type="entry name" value="TnsA_like_Actin"/>
    <property type="match status" value="1"/>
</dbReference>
<dbReference type="InterPro" id="IPR014833">
    <property type="entry name" value="TnsA_N"/>
</dbReference>